<evidence type="ECO:0000313" key="1">
    <source>
        <dbReference type="EMBL" id="RJE17768.1"/>
    </source>
</evidence>
<organism evidence="1 2">
    <name type="scientific">Aspergillus sclerotialis</name>
    <dbReference type="NCBI Taxonomy" id="2070753"/>
    <lineage>
        <taxon>Eukaryota</taxon>
        <taxon>Fungi</taxon>
        <taxon>Dikarya</taxon>
        <taxon>Ascomycota</taxon>
        <taxon>Pezizomycotina</taxon>
        <taxon>Eurotiomycetes</taxon>
        <taxon>Eurotiomycetidae</taxon>
        <taxon>Eurotiales</taxon>
        <taxon>Aspergillaceae</taxon>
        <taxon>Aspergillus</taxon>
        <taxon>Aspergillus subgen. Polypaecilum</taxon>
    </lineage>
</organism>
<sequence>ECKEKGVINQDRALRNLLWDVEKKRCYILDFELYRKPTEEDVWDDSLYLDWNLAYLNDGDPNDMSTWDL</sequence>
<dbReference type="OrthoDB" id="5401170at2759"/>
<feature type="non-terminal residue" evidence="1">
    <location>
        <position position="1"/>
    </location>
</feature>
<proteinExistence type="predicted"/>
<dbReference type="Proteomes" id="UP000266188">
    <property type="component" value="Unassembled WGS sequence"/>
</dbReference>
<dbReference type="EMBL" id="MVGC01000721">
    <property type="protein sequence ID" value="RJE17768.1"/>
    <property type="molecule type" value="Genomic_DNA"/>
</dbReference>
<protein>
    <recommendedName>
        <fullName evidence="3">Protein kinase domain-containing protein</fullName>
    </recommendedName>
</protein>
<dbReference type="AlphaFoldDB" id="A0A3A2Z3W8"/>
<evidence type="ECO:0008006" key="3">
    <source>
        <dbReference type="Google" id="ProtNLM"/>
    </source>
</evidence>
<dbReference type="STRING" id="2070753.A0A3A2Z3W8"/>
<name>A0A3A2Z3W8_9EURO</name>
<gene>
    <name evidence="1" type="ORF">PHISCL_09893</name>
</gene>
<comment type="caution">
    <text evidence="1">The sequence shown here is derived from an EMBL/GenBank/DDBJ whole genome shotgun (WGS) entry which is preliminary data.</text>
</comment>
<accession>A0A3A2Z3W8</accession>
<evidence type="ECO:0000313" key="2">
    <source>
        <dbReference type="Proteomes" id="UP000266188"/>
    </source>
</evidence>
<reference evidence="2" key="1">
    <citation type="submission" date="2017-02" db="EMBL/GenBank/DDBJ databases">
        <authorList>
            <person name="Tafer H."/>
            <person name="Lopandic K."/>
        </authorList>
    </citation>
    <scope>NUCLEOTIDE SEQUENCE [LARGE SCALE GENOMIC DNA]</scope>
    <source>
        <strain evidence="2">CBS 366.77</strain>
    </source>
</reference>
<keyword evidence="2" id="KW-1185">Reference proteome</keyword>